<dbReference type="AlphaFoldDB" id="A0A3S5AT63"/>
<comment type="caution">
    <text evidence="3">The sequence shown here is derived from an EMBL/GenBank/DDBJ whole genome shotgun (WGS) entry which is preliminary data.</text>
</comment>
<keyword evidence="2" id="KW-0472">Membrane</keyword>
<feature type="compositionally biased region" description="Basic and acidic residues" evidence="1">
    <location>
        <begin position="271"/>
        <end position="285"/>
    </location>
</feature>
<name>A0A3S5AT63_9PLAT</name>
<evidence type="ECO:0000256" key="2">
    <source>
        <dbReference type="SAM" id="Phobius"/>
    </source>
</evidence>
<organism evidence="3 4">
    <name type="scientific">Protopolystoma xenopodis</name>
    <dbReference type="NCBI Taxonomy" id="117903"/>
    <lineage>
        <taxon>Eukaryota</taxon>
        <taxon>Metazoa</taxon>
        <taxon>Spiralia</taxon>
        <taxon>Lophotrochozoa</taxon>
        <taxon>Platyhelminthes</taxon>
        <taxon>Monogenea</taxon>
        <taxon>Polyopisthocotylea</taxon>
        <taxon>Polystomatidea</taxon>
        <taxon>Polystomatidae</taxon>
        <taxon>Protopolystoma</taxon>
    </lineage>
</organism>
<protein>
    <submittedName>
        <fullName evidence="3">Uncharacterized protein</fullName>
    </submittedName>
</protein>
<feature type="transmembrane region" description="Helical" evidence="2">
    <location>
        <begin position="134"/>
        <end position="167"/>
    </location>
</feature>
<feature type="non-terminal residue" evidence="3">
    <location>
        <position position="1"/>
    </location>
</feature>
<sequence>PPSFPSSFLTPFLPPPLSSFSSRPLSFPPPPLPSSSSSPLLLPPSCFFFGSFSFLLFFFSFYFFFFSSSSSFFSFYSSFFFICSSSSFFFCISFSCFSFLLLFRLVLLLLLLLLLLFLLFHLLLIFLPFFHLFFLLLILILLLLLILLFLLLLLLLLLILLILLLLFLLLLPLLFFLLFLLLFRLVLLLLLLPLFPLSSSSGHRPVWTSGESACSGSDVGPPYLLVGQRQRTLAPPQAGRALAALGLAAFGPRRQHSHIRSVHCRLGRFGEADGPSRTRRTDRGARPGLPRCSESAGQCNRDLVRPTVGQPDAAVARDRARPSLRQRRRFRREFAGLVGSTSIRSCWSPLSTHSCRDRPVAIALRPH</sequence>
<accession>A0A3S5AT63</accession>
<proteinExistence type="predicted"/>
<gene>
    <name evidence="3" type="ORF">PXEA_LOCUS18014</name>
</gene>
<feature type="transmembrane region" description="Helical" evidence="2">
    <location>
        <begin position="41"/>
        <end position="66"/>
    </location>
</feature>
<feature type="region of interest" description="Disordered" evidence="1">
    <location>
        <begin position="271"/>
        <end position="297"/>
    </location>
</feature>
<feature type="transmembrane region" description="Helical" evidence="2">
    <location>
        <begin position="106"/>
        <end position="127"/>
    </location>
</feature>
<keyword evidence="4" id="KW-1185">Reference proteome</keyword>
<reference evidence="3" key="1">
    <citation type="submission" date="2018-11" db="EMBL/GenBank/DDBJ databases">
        <authorList>
            <consortium name="Pathogen Informatics"/>
        </authorList>
    </citation>
    <scope>NUCLEOTIDE SEQUENCE</scope>
</reference>
<feature type="transmembrane region" description="Helical" evidence="2">
    <location>
        <begin position="78"/>
        <end position="100"/>
    </location>
</feature>
<dbReference type="EMBL" id="CAAALY010068457">
    <property type="protein sequence ID" value="VEL24574.1"/>
    <property type="molecule type" value="Genomic_DNA"/>
</dbReference>
<keyword evidence="2" id="KW-0812">Transmembrane</keyword>
<keyword evidence="2" id="KW-1133">Transmembrane helix</keyword>
<dbReference type="Proteomes" id="UP000784294">
    <property type="component" value="Unassembled WGS sequence"/>
</dbReference>
<evidence type="ECO:0000313" key="3">
    <source>
        <dbReference type="EMBL" id="VEL24574.1"/>
    </source>
</evidence>
<evidence type="ECO:0000313" key="4">
    <source>
        <dbReference type="Proteomes" id="UP000784294"/>
    </source>
</evidence>
<evidence type="ECO:0000256" key="1">
    <source>
        <dbReference type="SAM" id="MobiDB-lite"/>
    </source>
</evidence>